<sequence>MLMSYEEYNMAVDQWNTYPWS</sequence>
<organism evidence="1">
    <name type="scientific">Arundo donax</name>
    <name type="common">Giant reed</name>
    <name type="synonym">Donax arundinaceus</name>
    <dbReference type="NCBI Taxonomy" id="35708"/>
    <lineage>
        <taxon>Eukaryota</taxon>
        <taxon>Viridiplantae</taxon>
        <taxon>Streptophyta</taxon>
        <taxon>Embryophyta</taxon>
        <taxon>Tracheophyta</taxon>
        <taxon>Spermatophyta</taxon>
        <taxon>Magnoliopsida</taxon>
        <taxon>Liliopsida</taxon>
        <taxon>Poales</taxon>
        <taxon>Poaceae</taxon>
        <taxon>PACMAD clade</taxon>
        <taxon>Arundinoideae</taxon>
        <taxon>Arundineae</taxon>
        <taxon>Arundo</taxon>
    </lineage>
</organism>
<proteinExistence type="predicted"/>
<dbReference type="EMBL" id="GBRH01272425">
    <property type="protein sequence ID" value="JAD25470.1"/>
    <property type="molecule type" value="Transcribed_RNA"/>
</dbReference>
<accession>A0A0A8YIW0</accession>
<name>A0A0A8YIW0_ARUDO</name>
<protein>
    <submittedName>
        <fullName evidence="1">Uncharacterized protein</fullName>
    </submittedName>
</protein>
<evidence type="ECO:0000313" key="1">
    <source>
        <dbReference type="EMBL" id="JAD25470.1"/>
    </source>
</evidence>
<reference evidence="1" key="2">
    <citation type="journal article" date="2015" name="Data Brief">
        <title>Shoot transcriptome of the giant reed, Arundo donax.</title>
        <authorList>
            <person name="Barrero R.A."/>
            <person name="Guerrero F.D."/>
            <person name="Moolhuijzen P."/>
            <person name="Goolsby J.A."/>
            <person name="Tidwell J."/>
            <person name="Bellgard S.E."/>
            <person name="Bellgard M.I."/>
        </authorList>
    </citation>
    <scope>NUCLEOTIDE SEQUENCE</scope>
    <source>
        <tissue evidence="1">Shoot tissue taken approximately 20 cm above the soil surface</tissue>
    </source>
</reference>
<reference evidence="1" key="1">
    <citation type="submission" date="2014-09" db="EMBL/GenBank/DDBJ databases">
        <authorList>
            <person name="Magalhaes I.L.F."/>
            <person name="Oliveira U."/>
            <person name="Santos F.R."/>
            <person name="Vidigal T.H.D.A."/>
            <person name="Brescovit A.D."/>
            <person name="Santos A.J."/>
        </authorList>
    </citation>
    <scope>NUCLEOTIDE SEQUENCE</scope>
    <source>
        <tissue evidence="1">Shoot tissue taken approximately 20 cm above the soil surface</tissue>
    </source>
</reference>
<dbReference type="AlphaFoldDB" id="A0A0A8YIW0"/>